<proteinExistence type="predicted"/>
<dbReference type="CDD" id="cd01651">
    <property type="entry name" value="RT_G2_intron"/>
    <property type="match status" value="1"/>
</dbReference>
<dbReference type="AlphaFoldDB" id="A0A4P6M4X3"/>
<feature type="domain" description="Reverse transcriptase" evidence="1">
    <location>
        <begin position="88"/>
        <end position="341"/>
    </location>
</feature>
<evidence type="ECO:0000313" key="3">
    <source>
        <dbReference type="Proteomes" id="UP000289794"/>
    </source>
</evidence>
<dbReference type="PANTHER" id="PTHR34047">
    <property type="entry name" value="NUCLEAR INTRON MATURASE 1, MITOCHONDRIAL-RELATED"/>
    <property type="match status" value="1"/>
</dbReference>
<gene>
    <name evidence="2" type="primary">ltrA_10</name>
    <name evidence="2" type="ORF">PMF13cell1_04013</name>
</gene>
<dbReference type="Pfam" id="PF00078">
    <property type="entry name" value="RVT_1"/>
    <property type="match status" value="1"/>
</dbReference>
<evidence type="ECO:0000313" key="2">
    <source>
        <dbReference type="EMBL" id="QBE98447.1"/>
    </source>
</evidence>
<reference evidence="2 3" key="1">
    <citation type="submission" date="2019-01" db="EMBL/GenBank/DDBJ databases">
        <title>PMF-metabolizing Aryl O-demethylase.</title>
        <authorList>
            <person name="Kim M."/>
        </authorList>
    </citation>
    <scope>NUCLEOTIDE SEQUENCE [LARGE SCALE GENOMIC DNA]</scope>
    <source>
        <strain evidence="2 3">PMF1</strain>
    </source>
</reference>
<dbReference type="InterPro" id="IPR043502">
    <property type="entry name" value="DNA/RNA_pol_sf"/>
</dbReference>
<dbReference type="EMBL" id="CP035945">
    <property type="protein sequence ID" value="QBE98447.1"/>
    <property type="molecule type" value="Genomic_DNA"/>
</dbReference>
<dbReference type="InterPro" id="IPR000477">
    <property type="entry name" value="RT_dom"/>
</dbReference>
<accession>A0A4P6M4X3</accession>
<dbReference type="PANTHER" id="PTHR34047:SF8">
    <property type="entry name" value="PROTEIN YKFC"/>
    <property type="match status" value="1"/>
</dbReference>
<sequence length="605" mass="70624">MADQTAKKRENKVLRRNEYYAIQDVFDSLYAKSKQGAIFTDLMSLIASPQNIALAYRRIKRNKGSRTPGTNMGTIEQIAEKGNDVLVAYVQRRLANYKPHPVRRVMIPKDNGKERPLGIPTIEDRLIQQCILQVMEPVCEAKFHKHSYGFRPNRNTHHAIGRFRFLAFTVKLEYVVDIDIKGFFDNVDHSKLLKQIWSMGIHDKNLLCVISKLLKAPIQGEGVPQKGTPQGGILSPLLSNIVLNELDWWISNQWETYPSEFPYRWDGDRCTALKKTKLKEMYLVRYADDFKIFCRNKKDAERTKIAVEKWLMERLHLETSSEKSKITNLCRHYSEFLGFKLKLEERPKQNVIISHMSDKAKEKVTEKLRKALWNARGNEDKARNLNMKIRGVHNYYCVATRVSKDFWGIYFHLLKTLKHITQSHGKIGPPLSEFQKRRYGNYHGRRYLIGTVVIDPIYAVTFTIPYGFKQETCNYTEEGRRLIHKRLTNLEVIFRYLAEHPLQYESIELNDNRISRMSAQRGKCAITKKQLTVYDMRVHKIYPNGGDGYRNIDIVSRDAYELIHTKDTARAKELMDKLVSEGLWNEKSLKKTNNYRILVGNTIIE</sequence>
<dbReference type="RefSeq" id="WP_130181873.1">
    <property type="nucleotide sequence ID" value="NZ_CP035945.1"/>
</dbReference>
<dbReference type="InterPro" id="IPR030931">
    <property type="entry name" value="Group_II_RT_mat"/>
</dbReference>
<evidence type="ECO:0000259" key="1">
    <source>
        <dbReference type="PROSITE" id="PS50878"/>
    </source>
</evidence>
<dbReference type="InterPro" id="IPR051083">
    <property type="entry name" value="GrpII_Intron_Splice-Mob/Def"/>
</dbReference>
<protein>
    <submittedName>
        <fullName evidence="2">Group II intron-encoded protein LtrA</fullName>
    </submittedName>
</protein>
<name>A0A4P6M4X3_9FIRM</name>
<dbReference type="SUPFAM" id="SSF56672">
    <property type="entry name" value="DNA/RNA polymerases"/>
    <property type="match status" value="1"/>
</dbReference>
<dbReference type="KEGG" id="bpro:PMF13cell1_04013"/>
<organism evidence="2 3">
    <name type="scientific">Blautia producta</name>
    <dbReference type="NCBI Taxonomy" id="33035"/>
    <lineage>
        <taxon>Bacteria</taxon>
        <taxon>Bacillati</taxon>
        <taxon>Bacillota</taxon>
        <taxon>Clostridia</taxon>
        <taxon>Lachnospirales</taxon>
        <taxon>Lachnospiraceae</taxon>
        <taxon>Blautia</taxon>
    </lineage>
</organism>
<dbReference type="Proteomes" id="UP000289794">
    <property type="component" value="Chromosome"/>
</dbReference>
<dbReference type="NCBIfam" id="TIGR04416">
    <property type="entry name" value="group_II_RT_mat"/>
    <property type="match status" value="1"/>
</dbReference>
<dbReference type="PROSITE" id="PS50878">
    <property type="entry name" value="RT_POL"/>
    <property type="match status" value="1"/>
</dbReference>